<comment type="caution">
    <text evidence="2">The sequence shown here is derived from an EMBL/GenBank/DDBJ whole genome shotgun (WGS) entry which is preliminary data.</text>
</comment>
<name>A0A0N0P4M6_LEPSE</name>
<reference evidence="2 3" key="1">
    <citation type="journal article" date="2015" name="PLoS Pathog.">
        <title>Leptomonas seymouri: Adaptations to the Dixenous Life Cycle Analyzed by Genome Sequencing, Transcriptome Profiling and Co-infection with Leishmania donovani.</title>
        <authorList>
            <person name="Kraeva N."/>
            <person name="Butenko A."/>
            <person name="Hlavacova J."/>
            <person name="Kostygov A."/>
            <person name="Myskova J."/>
            <person name="Grybchuk D."/>
            <person name="Lestinova T."/>
            <person name="Votypka J."/>
            <person name="Volf P."/>
            <person name="Opperdoes F."/>
            <person name="Flegontov P."/>
            <person name="Lukes J."/>
            <person name="Yurchenko V."/>
        </authorList>
    </citation>
    <scope>NUCLEOTIDE SEQUENCE [LARGE SCALE GENOMIC DNA]</scope>
    <source>
        <strain evidence="2 3">ATCC 30220</strain>
    </source>
</reference>
<accession>A0A0N0P4M6</accession>
<dbReference type="Proteomes" id="UP000038009">
    <property type="component" value="Unassembled WGS sequence"/>
</dbReference>
<feature type="compositionally biased region" description="Basic and acidic residues" evidence="1">
    <location>
        <begin position="11"/>
        <end position="24"/>
    </location>
</feature>
<proteinExistence type="predicted"/>
<evidence type="ECO:0000313" key="3">
    <source>
        <dbReference type="Proteomes" id="UP000038009"/>
    </source>
</evidence>
<protein>
    <submittedName>
        <fullName evidence="2">Uncharacterized protein</fullName>
    </submittedName>
</protein>
<dbReference type="AlphaFoldDB" id="A0A0N0P4M6"/>
<dbReference type="EMBL" id="LJSK01000185">
    <property type="protein sequence ID" value="KPI85479.1"/>
    <property type="molecule type" value="Genomic_DNA"/>
</dbReference>
<organism evidence="2 3">
    <name type="scientific">Leptomonas seymouri</name>
    <dbReference type="NCBI Taxonomy" id="5684"/>
    <lineage>
        <taxon>Eukaryota</taxon>
        <taxon>Discoba</taxon>
        <taxon>Euglenozoa</taxon>
        <taxon>Kinetoplastea</taxon>
        <taxon>Metakinetoplastina</taxon>
        <taxon>Trypanosomatida</taxon>
        <taxon>Trypanosomatidae</taxon>
        <taxon>Leishmaniinae</taxon>
        <taxon>Leptomonas</taxon>
    </lineage>
</organism>
<dbReference type="VEuPathDB" id="TriTrypDB:Lsey_0185_0100"/>
<feature type="region of interest" description="Disordered" evidence="1">
    <location>
        <begin position="1"/>
        <end position="24"/>
    </location>
</feature>
<gene>
    <name evidence="2" type="ORF">ABL78_5472</name>
</gene>
<evidence type="ECO:0000256" key="1">
    <source>
        <dbReference type="SAM" id="MobiDB-lite"/>
    </source>
</evidence>
<evidence type="ECO:0000313" key="2">
    <source>
        <dbReference type="EMBL" id="KPI85479.1"/>
    </source>
</evidence>
<keyword evidence="3" id="KW-1185">Reference proteome</keyword>
<sequence>MFAVDDGVPPVEREAASSEVPLDKDECRASAAAAPSMSSPMRFPADVAPSVGVVFGGVSTAIGEANFTVGVMLSVRGLLLCEDAVLGRPLIGIGAEHELLAPAAVVADGVGAAGIGALSASGELPTTPTGSVRGDFTAEDVFGGTQPPTTPTLVDTFEAFDEERQGTMPILTPPPLKSPK</sequence>